<dbReference type="Pfam" id="PF18826">
    <property type="entry name" value="bVLRF1"/>
    <property type="match status" value="1"/>
</dbReference>
<reference evidence="13" key="1">
    <citation type="journal article" date="2022" name="bioRxiv">
        <title>Genomics of Preaxostyla Flagellates Illuminates Evolutionary Transitions and the Path Towards Mitochondrial Loss.</title>
        <authorList>
            <person name="Novak L.V.F."/>
            <person name="Treitli S.C."/>
            <person name="Pyrih J."/>
            <person name="Halakuc P."/>
            <person name="Pipaliya S.V."/>
            <person name="Vacek V."/>
            <person name="Brzon O."/>
            <person name="Soukal P."/>
            <person name="Eme L."/>
            <person name="Dacks J.B."/>
            <person name="Karnkowska A."/>
            <person name="Elias M."/>
            <person name="Hampl V."/>
        </authorList>
    </citation>
    <scope>NUCLEOTIDE SEQUENCE</scope>
    <source>
        <strain evidence="13">RCP-MX</strain>
    </source>
</reference>
<evidence type="ECO:0000256" key="10">
    <source>
        <dbReference type="PROSITE-ProRule" id="PRU01389"/>
    </source>
</evidence>
<feature type="active site" evidence="10">
    <location>
        <position position="175"/>
    </location>
</feature>
<dbReference type="InterPro" id="IPR047139">
    <property type="entry name" value="ANKZ1/VMS1"/>
</dbReference>
<sequence length="277" mass="31182">MELDGSEYDESTSEESVIAEVPEVPEAPPAPETAVEKPPAKPRNIFSLFAIPPRFAGLSDVPLAIEEALSVAPKCVLTPLEGADYVTISGYRVLLVPQERQERPAYEKDRPWLTPEEQGIAPPPPPPRLSTLCRTSLVIACVGGAFSGGFFEKERPGVHTSFKHYVNRQKQGGRQMTHDKKARPKSIGSEIRRWNEEAHQEKIRQTLTEWAPRIAQCDVVFLCAPGENRRILYFEGSPLHAHPRVRNVPFTCHKAIYREVQRIHQLVTQVQIDRPDE</sequence>
<comment type="similarity">
    <text evidence="2 10">Belongs to the ANKZF1/VMS1 family.</text>
</comment>
<keyword evidence="8" id="KW-0040">ANK repeat</keyword>
<keyword evidence="5" id="KW-0677">Repeat</keyword>
<proteinExistence type="inferred from homology"/>
<dbReference type="Proteomes" id="UP001141327">
    <property type="component" value="Unassembled WGS sequence"/>
</dbReference>
<feature type="compositionally biased region" description="Acidic residues" evidence="11">
    <location>
        <begin position="1"/>
        <end position="13"/>
    </location>
</feature>
<keyword evidence="9" id="KW-0175">Coiled coil</keyword>
<keyword evidence="6 10" id="KW-0255">Endonuclease</keyword>
<dbReference type="EMBL" id="JAPMOS010000090">
    <property type="protein sequence ID" value="KAJ4455857.1"/>
    <property type="molecule type" value="Genomic_DNA"/>
</dbReference>
<evidence type="ECO:0000256" key="8">
    <source>
        <dbReference type="ARBA" id="ARBA00023043"/>
    </source>
</evidence>
<comment type="caution">
    <text evidence="13">The sequence shown here is derived from an EMBL/GenBank/DDBJ whole genome shotgun (WGS) entry which is preliminary data.</text>
</comment>
<evidence type="ECO:0000256" key="11">
    <source>
        <dbReference type="SAM" id="MobiDB-lite"/>
    </source>
</evidence>
<evidence type="ECO:0000313" key="13">
    <source>
        <dbReference type="EMBL" id="KAJ4455857.1"/>
    </source>
</evidence>
<evidence type="ECO:0000256" key="6">
    <source>
        <dbReference type="ARBA" id="ARBA00022759"/>
    </source>
</evidence>
<evidence type="ECO:0000256" key="5">
    <source>
        <dbReference type="ARBA" id="ARBA00022737"/>
    </source>
</evidence>
<evidence type="ECO:0000256" key="1">
    <source>
        <dbReference type="ARBA" id="ARBA00004496"/>
    </source>
</evidence>
<evidence type="ECO:0000259" key="12">
    <source>
        <dbReference type="PROSITE" id="PS52044"/>
    </source>
</evidence>
<evidence type="ECO:0000313" key="14">
    <source>
        <dbReference type="Proteomes" id="UP001141327"/>
    </source>
</evidence>
<dbReference type="PANTHER" id="PTHR16036:SF2">
    <property type="entry name" value="TRNA ENDONUCLEASE ANKZF1"/>
    <property type="match status" value="1"/>
</dbReference>
<keyword evidence="4 10" id="KW-0540">Nuclease</keyword>
<feature type="domain" description="VLRF1" evidence="12">
    <location>
        <begin position="132"/>
        <end position="270"/>
    </location>
</feature>
<accession>A0ABQ8UBW7</accession>
<evidence type="ECO:0000256" key="7">
    <source>
        <dbReference type="ARBA" id="ARBA00022801"/>
    </source>
</evidence>
<feature type="region of interest" description="Disordered" evidence="11">
    <location>
        <begin position="1"/>
        <end position="38"/>
    </location>
</feature>
<comment type="domain">
    <text evidence="10">The VLRF1 domain mediates binding to the 60S ribosomal subunit.</text>
</comment>
<evidence type="ECO:0000256" key="3">
    <source>
        <dbReference type="ARBA" id="ARBA00022490"/>
    </source>
</evidence>
<evidence type="ECO:0000256" key="9">
    <source>
        <dbReference type="ARBA" id="ARBA00023054"/>
    </source>
</evidence>
<comment type="subcellular location">
    <subcellularLocation>
        <location evidence="1">Cytoplasm</location>
    </subcellularLocation>
</comment>
<keyword evidence="14" id="KW-1185">Reference proteome</keyword>
<organism evidence="13 14">
    <name type="scientific">Paratrimastix pyriformis</name>
    <dbReference type="NCBI Taxonomy" id="342808"/>
    <lineage>
        <taxon>Eukaryota</taxon>
        <taxon>Metamonada</taxon>
        <taxon>Preaxostyla</taxon>
        <taxon>Paratrimastigidae</taxon>
        <taxon>Paratrimastix</taxon>
    </lineage>
</organism>
<evidence type="ECO:0000256" key="2">
    <source>
        <dbReference type="ARBA" id="ARBA00009262"/>
    </source>
</evidence>
<gene>
    <name evidence="13" type="ORF">PAPYR_9063</name>
</gene>
<keyword evidence="3 10" id="KW-0963">Cytoplasm</keyword>
<dbReference type="PROSITE" id="PS52044">
    <property type="entry name" value="VLRF1"/>
    <property type="match status" value="1"/>
</dbReference>
<name>A0ABQ8UBW7_9EUKA</name>
<dbReference type="InterPro" id="IPR041175">
    <property type="entry name" value="VLRF1/Vms1"/>
</dbReference>
<keyword evidence="7 10" id="KW-0378">Hydrolase</keyword>
<protein>
    <recommendedName>
        <fullName evidence="12">VLRF1 domain-containing protein</fullName>
    </recommendedName>
</protein>
<dbReference type="PANTHER" id="PTHR16036">
    <property type="entry name" value="ANKYRIN REPEAT AND ZINC FINGER DOMAIN-CONTAINING PROTEIN 1"/>
    <property type="match status" value="1"/>
</dbReference>
<evidence type="ECO:0000256" key="4">
    <source>
        <dbReference type="ARBA" id="ARBA00022722"/>
    </source>
</evidence>